<evidence type="ECO:0000313" key="1">
    <source>
        <dbReference type="EMBL" id="KAI3740529.1"/>
    </source>
</evidence>
<reference evidence="1 2" key="2">
    <citation type="journal article" date="2022" name="Mol. Ecol. Resour.">
        <title>The genomes of chicory, endive, great burdock and yacon provide insights into Asteraceae paleo-polyploidization history and plant inulin production.</title>
        <authorList>
            <person name="Fan W."/>
            <person name="Wang S."/>
            <person name="Wang H."/>
            <person name="Wang A."/>
            <person name="Jiang F."/>
            <person name="Liu H."/>
            <person name="Zhao H."/>
            <person name="Xu D."/>
            <person name="Zhang Y."/>
        </authorList>
    </citation>
    <scope>NUCLEOTIDE SEQUENCE [LARGE SCALE GENOMIC DNA]</scope>
    <source>
        <strain evidence="2">cv. Punajuju</strain>
        <tissue evidence="1">Leaves</tissue>
    </source>
</reference>
<accession>A0ACB9D1R8</accession>
<gene>
    <name evidence="1" type="ORF">L2E82_30997</name>
</gene>
<organism evidence="1 2">
    <name type="scientific">Cichorium intybus</name>
    <name type="common">Chicory</name>
    <dbReference type="NCBI Taxonomy" id="13427"/>
    <lineage>
        <taxon>Eukaryota</taxon>
        <taxon>Viridiplantae</taxon>
        <taxon>Streptophyta</taxon>
        <taxon>Embryophyta</taxon>
        <taxon>Tracheophyta</taxon>
        <taxon>Spermatophyta</taxon>
        <taxon>Magnoliopsida</taxon>
        <taxon>eudicotyledons</taxon>
        <taxon>Gunneridae</taxon>
        <taxon>Pentapetalae</taxon>
        <taxon>asterids</taxon>
        <taxon>campanulids</taxon>
        <taxon>Asterales</taxon>
        <taxon>Asteraceae</taxon>
        <taxon>Cichorioideae</taxon>
        <taxon>Cichorieae</taxon>
        <taxon>Cichoriinae</taxon>
        <taxon>Cichorium</taxon>
    </lineage>
</organism>
<dbReference type="Proteomes" id="UP001055811">
    <property type="component" value="Linkage Group LG05"/>
</dbReference>
<comment type="caution">
    <text evidence="1">The sequence shown here is derived from an EMBL/GenBank/DDBJ whole genome shotgun (WGS) entry which is preliminary data.</text>
</comment>
<proteinExistence type="predicted"/>
<keyword evidence="2" id="KW-1185">Reference proteome</keyword>
<dbReference type="EMBL" id="CM042013">
    <property type="protein sequence ID" value="KAI3740529.1"/>
    <property type="molecule type" value="Genomic_DNA"/>
</dbReference>
<evidence type="ECO:0000313" key="2">
    <source>
        <dbReference type="Proteomes" id="UP001055811"/>
    </source>
</evidence>
<reference evidence="2" key="1">
    <citation type="journal article" date="2022" name="Mol. Ecol. Resour.">
        <title>The genomes of chicory, endive, great burdock and yacon provide insights into Asteraceae palaeo-polyploidization history and plant inulin production.</title>
        <authorList>
            <person name="Fan W."/>
            <person name="Wang S."/>
            <person name="Wang H."/>
            <person name="Wang A."/>
            <person name="Jiang F."/>
            <person name="Liu H."/>
            <person name="Zhao H."/>
            <person name="Xu D."/>
            <person name="Zhang Y."/>
        </authorList>
    </citation>
    <scope>NUCLEOTIDE SEQUENCE [LARGE SCALE GENOMIC DNA]</scope>
    <source>
        <strain evidence="2">cv. Punajuju</strain>
    </source>
</reference>
<name>A0ACB9D1R8_CICIN</name>
<sequence length="232" mass="26706">MASSIVLSAEVLRWFVFMKLLGETDYDWWLEPTICKIESHGMKGLNHVTFKTPKENGDSKKNAEDITVKCKRSDALVTGKVSASLNKYVMTTAVGFYMLCVPTKVSNELVVGSEDWMKKIAESYTITVALHHYSSSRGSGSTKRNKGLKVKRWKVERQRENLKVKMWKVESKSERLKVKRWKVDFKVIRWKVDLFFFLLAKDAIMFVDKTIYGRKLNSPLLPLTLLNSGQPF</sequence>
<protein>
    <submittedName>
        <fullName evidence="1">Uncharacterized protein</fullName>
    </submittedName>
</protein>